<evidence type="ECO:0000313" key="2">
    <source>
        <dbReference type="WBParaSite" id="ES5_v2.g19057.t1"/>
    </source>
</evidence>
<evidence type="ECO:0000313" key="1">
    <source>
        <dbReference type="Proteomes" id="UP000887579"/>
    </source>
</evidence>
<protein>
    <submittedName>
        <fullName evidence="2">G-protein coupled receptors family 2 profile 2 domain-containing protein</fullName>
    </submittedName>
</protein>
<name>A0AC34FNU3_9BILA</name>
<reference evidence="2" key="1">
    <citation type="submission" date="2022-11" db="UniProtKB">
        <authorList>
            <consortium name="WormBaseParasite"/>
        </authorList>
    </citation>
    <scope>IDENTIFICATION</scope>
</reference>
<organism evidence="1 2">
    <name type="scientific">Panagrolaimus sp. ES5</name>
    <dbReference type="NCBI Taxonomy" id="591445"/>
    <lineage>
        <taxon>Eukaryota</taxon>
        <taxon>Metazoa</taxon>
        <taxon>Ecdysozoa</taxon>
        <taxon>Nematoda</taxon>
        <taxon>Chromadorea</taxon>
        <taxon>Rhabditida</taxon>
        <taxon>Tylenchina</taxon>
        <taxon>Panagrolaimomorpha</taxon>
        <taxon>Panagrolaimoidea</taxon>
        <taxon>Panagrolaimidae</taxon>
        <taxon>Panagrolaimus</taxon>
    </lineage>
</organism>
<sequence length="724" mass="80252">MSTTSFASNYSATTPTTTTPPSTTTSPIYVPPNPNSIAPPPPVFNCNDPDNSYIIGQTCAINKTDDPTYIAQVINETATTIHEIIKNDTFTPENVHDTGIFLYHTVTTVDSLTTDSAHKFLDITSTVVVQPLQKLADANNITSNSLLWYPSSIPKVVAKTDQDLNYTKNGTNLLLHSFTLSPSFCNNAADTHEICYSKNSEVPSGSKDAEFCTTINPKSICTNGTASKAYLTMWKSLSFFTLVKNNSMGIKTGLEDSQTTTPDQPVTFNTADRCADGTYLKNNYGSNVGGIDQNGESISTGSTSSIWIKRRDDENDLHVTGYKIAKFTKTSFEDAQTSVTKKTEHYTAQCPDGTCILIADGNPTEPTLCSTPAKKTQNIVVGIGIVLSVIAIGRFNDKNLPKRVKFFAYCYNITFMLYAIYLILIAQQDDISDKMCTIYAIVGYVLYISAIFLSVIMITITLDTLGCWKPMIRNTFYVFTGNQIIFVPFIYSFGVPALLTAGFAVALNSFFKRNDGYCWIRPDYAFPALWIPLILLLLTIPLYIILIARRWPNVGLFKAIYGPLTVPEEIALFEELRRKKEDAEKEEDIEEFKKKILGKSYLSNGVESVAAAAEEEKVILTSRTIARLMIPQLFLAIPLIAENLALYYANVTGWHYLFILTQGLQPIVLNAIDWVDDLPDKIADIKDRIASIGRSPKEVIPEETRWGTETTANPKTNTTGFTRM</sequence>
<dbReference type="Proteomes" id="UP000887579">
    <property type="component" value="Unplaced"/>
</dbReference>
<proteinExistence type="predicted"/>
<dbReference type="WBParaSite" id="ES5_v2.g19057.t1">
    <property type="protein sequence ID" value="ES5_v2.g19057.t1"/>
    <property type="gene ID" value="ES5_v2.g19057"/>
</dbReference>
<accession>A0AC34FNU3</accession>